<protein>
    <submittedName>
        <fullName evidence="2">Sodium/glutamate symporter</fullName>
    </submittedName>
</protein>
<feature type="transmembrane region" description="Helical" evidence="1">
    <location>
        <begin position="369"/>
        <end position="393"/>
    </location>
</feature>
<organism evidence="2 3">
    <name type="scientific">Noviluteimonas caseinilytica</name>
    <dbReference type="NCBI Taxonomy" id="2675101"/>
    <lineage>
        <taxon>Bacteria</taxon>
        <taxon>Pseudomonadati</taxon>
        <taxon>Pseudomonadota</taxon>
        <taxon>Gammaproteobacteria</taxon>
        <taxon>Lysobacterales</taxon>
        <taxon>Lysobacteraceae</taxon>
        <taxon>Noviluteimonas</taxon>
    </lineage>
</organism>
<evidence type="ECO:0000256" key="1">
    <source>
        <dbReference type="SAM" id="Phobius"/>
    </source>
</evidence>
<keyword evidence="1" id="KW-0812">Transmembrane</keyword>
<dbReference type="Proteomes" id="UP000681317">
    <property type="component" value="Chromosome"/>
</dbReference>
<sequence length="399" mass="40975">MGTIALTDLETLAVGLAALVVAGWLHKLPVFSRIDVPVPVIGGVLMAVLASVLHRFNGTTFEFAGTLMNFFLLVFFTTVGLSAKLSALKSGGRPLVILCLVTVVLLVLQNVVGLLVARAAGANPFYGLLIGSVSFVGGPGTAAAWAKEAQAAGLANAPEVAVGAATLAVIVGAIVSGPITAWLVRRHHLHGPSGPTPANWVAPDRGAPAPAPPVSTILRVLLLIIIAVLVGDAANEWARGAGVVLPGFLTAMLAGALITNVADVIGARIAFAPVERGGEIALQCFLVMYLMGLKLWTLGPAIVPLLANLVAQLVLATLVGVLLLFRWLGKDYDAALTVGGFLGFGLSSMPVAMATMDSVAARHGPSPKAFLLIALAGSFFVDFANAFIVKAFLLLPGLN</sequence>
<feature type="transmembrane region" description="Helical" evidence="1">
    <location>
        <begin position="158"/>
        <end position="184"/>
    </location>
</feature>
<proteinExistence type="predicted"/>
<keyword evidence="1" id="KW-0472">Membrane</keyword>
<feature type="transmembrane region" description="Helical" evidence="1">
    <location>
        <begin position="125"/>
        <end position="146"/>
    </location>
</feature>
<dbReference type="PANTHER" id="PTHR36178">
    <property type="entry name" value="SLR0625 PROTEIN"/>
    <property type="match status" value="1"/>
</dbReference>
<evidence type="ECO:0000313" key="3">
    <source>
        <dbReference type="Proteomes" id="UP000681317"/>
    </source>
</evidence>
<dbReference type="InterPro" id="IPR004445">
    <property type="entry name" value="GltS"/>
</dbReference>
<feature type="transmembrane region" description="Helical" evidence="1">
    <location>
        <begin position="334"/>
        <end position="357"/>
    </location>
</feature>
<dbReference type="Pfam" id="PF03616">
    <property type="entry name" value="Glt_symporter"/>
    <property type="match status" value="1"/>
</dbReference>
<keyword evidence="1" id="KW-1133">Transmembrane helix</keyword>
<evidence type="ECO:0000313" key="2">
    <source>
        <dbReference type="EMBL" id="BCT93218.1"/>
    </source>
</evidence>
<feature type="transmembrane region" description="Helical" evidence="1">
    <location>
        <begin position="38"/>
        <end position="57"/>
    </location>
</feature>
<dbReference type="PANTHER" id="PTHR36178:SF1">
    <property type="entry name" value="SODIUM_GLUTAMATE SYMPORTER"/>
    <property type="match status" value="1"/>
</dbReference>
<name>A0ABM7Q7G3_9GAMM</name>
<feature type="transmembrane region" description="Helical" evidence="1">
    <location>
        <begin position="216"/>
        <end position="234"/>
    </location>
</feature>
<feature type="transmembrane region" description="Helical" evidence="1">
    <location>
        <begin position="63"/>
        <end position="83"/>
    </location>
</feature>
<feature type="transmembrane region" description="Helical" evidence="1">
    <location>
        <begin position="95"/>
        <end position="119"/>
    </location>
</feature>
<gene>
    <name evidence="2" type="primary">gltS</name>
    <name evidence="2" type="ORF">LYSCAS_22420</name>
</gene>
<keyword evidence="3" id="KW-1185">Reference proteome</keyword>
<feature type="transmembrane region" description="Helical" evidence="1">
    <location>
        <begin position="280"/>
        <end position="298"/>
    </location>
</feature>
<feature type="transmembrane region" description="Helical" evidence="1">
    <location>
        <begin position="12"/>
        <end position="31"/>
    </location>
</feature>
<accession>A0ABM7Q7G3</accession>
<feature type="transmembrane region" description="Helical" evidence="1">
    <location>
        <begin position="305"/>
        <end position="328"/>
    </location>
</feature>
<reference evidence="2 3" key="1">
    <citation type="submission" date="2021-03" db="EMBL/GenBank/DDBJ databases">
        <title>Complete Genome Sequences of Two Lysobacter Strains Isolated from Sea Water (Lysobacter caseinilyticus) and Soil (Lysobacter helvus) in South Korea.</title>
        <authorList>
            <person name="Watanabe Y."/>
            <person name="Arakawa K."/>
        </authorList>
    </citation>
    <scope>NUCLEOTIDE SEQUENCE [LARGE SCALE GENOMIC DNA]</scope>
    <source>
        <strain evidence="2 3">KVB24</strain>
    </source>
</reference>
<dbReference type="EMBL" id="AP024545">
    <property type="protein sequence ID" value="BCT93218.1"/>
    <property type="molecule type" value="Genomic_DNA"/>
</dbReference>
<feature type="transmembrane region" description="Helical" evidence="1">
    <location>
        <begin position="241"/>
        <end position="260"/>
    </location>
</feature>